<dbReference type="PANTHER" id="PTHR43011:SF1">
    <property type="entry name" value="IRON-SULFUR CLUSTER ASSEMBLY 2 HOMOLOG, MITOCHONDRIAL"/>
    <property type="match status" value="1"/>
</dbReference>
<dbReference type="InParanoid" id="A0A6P8ZL64"/>
<dbReference type="GO" id="GO:0120510">
    <property type="term" value="C:mitochondrial [4Fe-4S] assembly complex"/>
    <property type="evidence" value="ECO:0007669"/>
    <property type="project" value="UniProtKB-ARBA"/>
</dbReference>
<comment type="function">
    <text evidence="6">Involved in the maturation of mitochondrial 4Fe-4S proteins functioning late in the iron-sulfur cluster assembly pathway. May be involved in the binding of an intermediate of Fe/S cluster assembly.</text>
</comment>
<dbReference type="KEGG" id="tpal:117643494"/>
<dbReference type="OrthoDB" id="1938621at2759"/>
<evidence type="ECO:0000256" key="8">
    <source>
        <dbReference type="ARBA" id="ARBA00077082"/>
    </source>
</evidence>
<dbReference type="FunCoup" id="A0A6P8ZL64">
    <property type="interactions" value="985"/>
</dbReference>
<organism evidence="13">
    <name type="scientific">Thrips palmi</name>
    <name type="common">Melon thrips</name>
    <dbReference type="NCBI Taxonomy" id="161013"/>
    <lineage>
        <taxon>Eukaryota</taxon>
        <taxon>Metazoa</taxon>
        <taxon>Ecdysozoa</taxon>
        <taxon>Arthropoda</taxon>
        <taxon>Hexapoda</taxon>
        <taxon>Insecta</taxon>
        <taxon>Pterygota</taxon>
        <taxon>Neoptera</taxon>
        <taxon>Paraneoptera</taxon>
        <taxon>Thysanoptera</taxon>
        <taxon>Terebrantia</taxon>
        <taxon>Thripoidea</taxon>
        <taxon>Thripidae</taxon>
        <taxon>Thrips</taxon>
    </lineage>
</organism>
<evidence type="ECO:0000256" key="10">
    <source>
        <dbReference type="SAM" id="Phobius"/>
    </source>
</evidence>
<keyword evidence="10" id="KW-1133">Transmembrane helix</keyword>
<evidence type="ECO:0000256" key="6">
    <source>
        <dbReference type="ARBA" id="ARBA00057540"/>
    </source>
</evidence>
<comment type="subunit">
    <text evidence="9">Heterotetramer; forms a dimer of dimers with IBA57. Interacts with [2Fe-2S]-ISCA2 forming the heterodimer [2Fe- 2S]-ISCA2-IBA57 complex; [2Fe-2S] cluster binding is absolutely required to promote the complex formation.</text>
</comment>
<reference evidence="13" key="1">
    <citation type="submission" date="2025-08" db="UniProtKB">
        <authorList>
            <consortium name="RefSeq"/>
        </authorList>
    </citation>
    <scope>IDENTIFICATION</scope>
    <source>
        <tissue evidence="13">Total insect</tissue>
    </source>
</reference>
<evidence type="ECO:0000256" key="7">
    <source>
        <dbReference type="ARBA" id="ARBA00073313"/>
    </source>
</evidence>
<keyword evidence="12" id="KW-1185">Reference proteome</keyword>
<keyword evidence="5" id="KW-0496">Mitochondrion</keyword>
<dbReference type="InterPro" id="IPR035903">
    <property type="entry name" value="HesB-like_dom_sf"/>
</dbReference>
<evidence type="ECO:0000256" key="2">
    <source>
        <dbReference type="ARBA" id="ARBA00006718"/>
    </source>
</evidence>
<dbReference type="GO" id="GO:0005506">
    <property type="term" value="F:iron ion binding"/>
    <property type="evidence" value="ECO:0007669"/>
    <property type="project" value="TreeGrafter"/>
</dbReference>
<dbReference type="InterPro" id="IPR016092">
    <property type="entry name" value="ATAP"/>
</dbReference>
<feature type="domain" description="Core" evidence="11">
    <location>
        <begin position="83"/>
        <end position="181"/>
    </location>
</feature>
<gene>
    <name evidence="13" type="primary">LOC117643494</name>
</gene>
<protein>
    <recommendedName>
        <fullName evidence="7">Iron-sulfur cluster assembly 2 homolog, mitochondrial</fullName>
    </recommendedName>
    <alternativeName>
        <fullName evidence="8">HESB-like domain-containing protein 1</fullName>
    </alternativeName>
</protein>
<keyword evidence="10" id="KW-0812">Transmembrane</keyword>
<evidence type="ECO:0000256" key="4">
    <source>
        <dbReference type="ARBA" id="ARBA00023004"/>
    </source>
</evidence>
<name>A0A6P8ZL64_THRPL</name>
<comment type="similarity">
    <text evidence="2">Belongs to the HesB/IscA family.</text>
</comment>
<dbReference type="RefSeq" id="XP_034238309.1">
    <property type="nucleotide sequence ID" value="XM_034382418.1"/>
</dbReference>
<dbReference type="GO" id="GO:0051537">
    <property type="term" value="F:2 iron, 2 sulfur cluster binding"/>
    <property type="evidence" value="ECO:0007669"/>
    <property type="project" value="TreeGrafter"/>
</dbReference>
<keyword evidence="10" id="KW-0472">Membrane</keyword>
<evidence type="ECO:0000313" key="12">
    <source>
        <dbReference type="Proteomes" id="UP000515158"/>
    </source>
</evidence>
<feature type="transmembrane region" description="Helical" evidence="10">
    <location>
        <begin position="20"/>
        <end position="42"/>
    </location>
</feature>
<dbReference type="GO" id="GO:0016226">
    <property type="term" value="P:iron-sulfur cluster assembly"/>
    <property type="evidence" value="ECO:0007669"/>
    <property type="project" value="InterPro"/>
</dbReference>
<dbReference type="SUPFAM" id="SSF89360">
    <property type="entry name" value="HesB-like domain"/>
    <property type="match status" value="1"/>
</dbReference>
<evidence type="ECO:0000256" key="9">
    <source>
        <dbReference type="ARBA" id="ARBA00093471"/>
    </source>
</evidence>
<evidence type="ECO:0000259" key="11">
    <source>
        <dbReference type="Pfam" id="PF01521"/>
    </source>
</evidence>
<sequence>MLKVLGSNPSISTSLFGAVHLIESFLCLNFGGAMATFALSAIRSFQNSIRSHKIAGGTLRNFPNGFSSSAEVSTQTSNNNKAELELSDTCVKRLQEIAADGSFLRVTVEGGGCSGFQYKFELDSTTKDDDRVFTKDGAKIVIDETSLEYVKGSVIDFHTELIRSAFRILNNPMAEQGCSCGASFSIKV</sequence>
<dbReference type="GO" id="GO:0051539">
    <property type="term" value="F:4 iron, 4 sulfur cluster binding"/>
    <property type="evidence" value="ECO:0007669"/>
    <property type="project" value="TreeGrafter"/>
</dbReference>
<dbReference type="InterPro" id="IPR000361">
    <property type="entry name" value="ATAP_core_dom"/>
</dbReference>
<dbReference type="Proteomes" id="UP000515158">
    <property type="component" value="Unplaced"/>
</dbReference>
<comment type="subcellular location">
    <subcellularLocation>
        <location evidence="1">Mitochondrion</location>
    </subcellularLocation>
</comment>
<dbReference type="Pfam" id="PF01521">
    <property type="entry name" value="Fe-S_biosyn"/>
    <property type="match status" value="1"/>
</dbReference>
<keyword evidence="4" id="KW-0408">Iron</keyword>
<dbReference type="FunFam" id="2.60.300.12:FF:000006">
    <property type="entry name" value="Iron-sulfur cluster assembly 2 mitochondrial"/>
    <property type="match status" value="1"/>
</dbReference>
<keyword evidence="3" id="KW-0479">Metal-binding</keyword>
<evidence type="ECO:0000256" key="1">
    <source>
        <dbReference type="ARBA" id="ARBA00004173"/>
    </source>
</evidence>
<evidence type="ECO:0000256" key="3">
    <source>
        <dbReference type="ARBA" id="ARBA00022723"/>
    </source>
</evidence>
<accession>A0A6P8ZL64</accession>
<dbReference type="PANTHER" id="PTHR43011">
    <property type="entry name" value="IRON-SULFUR CLUSTER ASSEMBLY 2 HOMOLOG, MITOCHONDRIAL"/>
    <property type="match status" value="1"/>
</dbReference>
<dbReference type="AlphaFoldDB" id="A0A6P8ZL64"/>
<evidence type="ECO:0000256" key="5">
    <source>
        <dbReference type="ARBA" id="ARBA00023128"/>
    </source>
</evidence>
<proteinExistence type="inferred from homology"/>
<dbReference type="Gene3D" id="2.60.300.12">
    <property type="entry name" value="HesB-like domain"/>
    <property type="match status" value="1"/>
</dbReference>
<evidence type="ECO:0000313" key="13">
    <source>
        <dbReference type="RefSeq" id="XP_034238309.1"/>
    </source>
</evidence>
<dbReference type="NCBIfam" id="TIGR00049">
    <property type="entry name" value="iron-sulfur cluster assembly accessory protein"/>
    <property type="match status" value="1"/>
</dbReference>
<dbReference type="GeneID" id="117643494"/>